<dbReference type="Proteomes" id="UP000069272">
    <property type="component" value="Chromosome 2R"/>
</dbReference>
<dbReference type="VEuPathDB" id="VectorBase:AALB015604"/>
<keyword evidence="2" id="KW-1185">Reference proteome</keyword>
<sequence length="41" mass="4541">MPHNTGFSFISALTESQSTTKSDSRDKMEFARALNCLAFEA</sequence>
<proteinExistence type="predicted"/>
<evidence type="ECO:0000313" key="1">
    <source>
        <dbReference type="EnsemblMetazoa" id="AALB015604-PA"/>
    </source>
</evidence>
<reference evidence="1" key="2">
    <citation type="submission" date="2022-08" db="UniProtKB">
        <authorList>
            <consortium name="EnsemblMetazoa"/>
        </authorList>
    </citation>
    <scope>IDENTIFICATION</scope>
    <source>
        <strain evidence="1">STECLA/ALBI9_A</strain>
    </source>
</reference>
<organism evidence="1 2">
    <name type="scientific">Anopheles albimanus</name>
    <name type="common">New world malaria mosquito</name>
    <dbReference type="NCBI Taxonomy" id="7167"/>
    <lineage>
        <taxon>Eukaryota</taxon>
        <taxon>Metazoa</taxon>
        <taxon>Ecdysozoa</taxon>
        <taxon>Arthropoda</taxon>
        <taxon>Hexapoda</taxon>
        <taxon>Insecta</taxon>
        <taxon>Pterygota</taxon>
        <taxon>Neoptera</taxon>
        <taxon>Endopterygota</taxon>
        <taxon>Diptera</taxon>
        <taxon>Nematocera</taxon>
        <taxon>Culicoidea</taxon>
        <taxon>Culicidae</taxon>
        <taxon>Anophelinae</taxon>
        <taxon>Anopheles</taxon>
    </lineage>
</organism>
<evidence type="ECO:0000313" key="2">
    <source>
        <dbReference type="Proteomes" id="UP000069272"/>
    </source>
</evidence>
<dbReference type="AlphaFoldDB" id="A0A182G022"/>
<protein>
    <submittedName>
        <fullName evidence="1">Uncharacterized protein</fullName>
    </submittedName>
</protein>
<accession>A0A182G022</accession>
<name>A0A182G022_ANOAL</name>
<dbReference type="EnsemblMetazoa" id="AALB015604-RA">
    <property type="protein sequence ID" value="AALB015604-PA"/>
    <property type="gene ID" value="AALB015604"/>
</dbReference>
<reference evidence="1 2" key="1">
    <citation type="journal article" date="2017" name="G3 (Bethesda)">
        <title>The Physical Genome Mapping of Anopheles albimanus Corrected Scaffold Misassemblies and Identified Interarm Rearrangements in Genus Anopheles.</title>
        <authorList>
            <person name="Artemov G.N."/>
            <person name="Peery A.N."/>
            <person name="Jiang X."/>
            <person name="Tu Z."/>
            <person name="Stegniy V.N."/>
            <person name="Sharakhova M.V."/>
            <person name="Sharakhov I.V."/>
        </authorList>
    </citation>
    <scope>NUCLEOTIDE SEQUENCE [LARGE SCALE GENOMIC DNA]</scope>
    <source>
        <strain evidence="1 2">ALBI9_A</strain>
    </source>
</reference>